<keyword evidence="3" id="KW-1185">Reference proteome</keyword>
<evidence type="ECO:0000313" key="3">
    <source>
        <dbReference type="Proteomes" id="UP000305794"/>
    </source>
</evidence>
<accession>A0A482MGV4</accession>
<name>A0A482MGV4_9CAUD</name>
<feature type="region of interest" description="Disordered" evidence="1">
    <location>
        <begin position="1"/>
        <end position="31"/>
    </location>
</feature>
<reference evidence="2 3" key="1">
    <citation type="submission" date="2019-03" db="EMBL/GenBank/DDBJ databases">
        <title>Diversity and diversification of Nodularia spumigena cyanophages in the Baltic Sea.</title>
        <authorList>
            <person name="Sulcius S."/>
            <person name="Holmfeldt K."/>
            <person name="Simoliunas E."/>
        </authorList>
    </citation>
    <scope>NUCLEOTIDE SEQUENCE [LARGE SCALE GENOMIC DNA]</scope>
</reference>
<protein>
    <submittedName>
        <fullName evidence="2">Uncharacterized protein</fullName>
    </submittedName>
</protein>
<feature type="compositionally biased region" description="Basic residues" evidence="1">
    <location>
        <begin position="17"/>
        <end position="31"/>
    </location>
</feature>
<dbReference type="EMBL" id="MK605242">
    <property type="protein sequence ID" value="QBQ73147.1"/>
    <property type="molecule type" value="Genomic_DNA"/>
</dbReference>
<feature type="compositionally biased region" description="Polar residues" evidence="1">
    <location>
        <begin position="1"/>
        <end position="13"/>
    </location>
</feature>
<sequence>MNLNHVINKTTGGHYTKVSKHHSARHQSKLW</sequence>
<organism evidence="2 3">
    <name type="scientific">Nodularia phage vB_NspS-kac65v151</name>
    <dbReference type="NCBI Taxonomy" id="2557579"/>
    <lineage>
        <taxon>Viruses</taxon>
        <taxon>Duplodnaviria</taxon>
        <taxon>Heunggongvirae</taxon>
        <taxon>Uroviricota</taxon>
        <taxon>Caudoviricetes</taxon>
        <taxon>Ravarandavirus</taxon>
        <taxon>Ravarandavirus kac65v151</taxon>
    </lineage>
</organism>
<evidence type="ECO:0000256" key="1">
    <source>
        <dbReference type="SAM" id="MobiDB-lite"/>
    </source>
</evidence>
<evidence type="ECO:0000313" key="2">
    <source>
        <dbReference type="EMBL" id="QBQ73147.1"/>
    </source>
</evidence>
<proteinExistence type="predicted"/>
<gene>
    <name evidence="2" type="ORF">kac65v151_gp117</name>
</gene>
<dbReference type="Proteomes" id="UP000305794">
    <property type="component" value="Segment"/>
</dbReference>